<dbReference type="Proteomes" id="UP000005801">
    <property type="component" value="Unassembled WGS sequence"/>
</dbReference>
<dbReference type="PANTHER" id="PTHR38567">
    <property type="entry name" value="DUF4291 DOMAIN-CONTAINING PROTEIN"/>
    <property type="match status" value="1"/>
</dbReference>
<dbReference type="EMBL" id="ABCS01000064">
    <property type="protein sequence ID" value="EDM76471.1"/>
    <property type="molecule type" value="Genomic_DNA"/>
</dbReference>
<organism evidence="1 2">
    <name type="scientific">Plesiocystis pacifica SIR-1</name>
    <dbReference type="NCBI Taxonomy" id="391625"/>
    <lineage>
        <taxon>Bacteria</taxon>
        <taxon>Pseudomonadati</taxon>
        <taxon>Myxococcota</taxon>
        <taxon>Polyangia</taxon>
        <taxon>Nannocystales</taxon>
        <taxon>Nannocystaceae</taxon>
        <taxon>Plesiocystis</taxon>
    </lineage>
</organism>
<comment type="caution">
    <text evidence="1">The sequence shown here is derived from an EMBL/GenBank/DDBJ whole genome shotgun (WGS) entry which is preliminary data.</text>
</comment>
<proteinExistence type="predicted"/>
<dbReference type="Pfam" id="PF14124">
    <property type="entry name" value="DUF4291"/>
    <property type="match status" value="1"/>
</dbReference>
<dbReference type="AlphaFoldDB" id="A6GCB2"/>
<dbReference type="eggNOG" id="ENOG502Z86B">
    <property type="taxonomic scope" value="Bacteria"/>
</dbReference>
<evidence type="ECO:0000313" key="2">
    <source>
        <dbReference type="Proteomes" id="UP000005801"/>
    </source>
</evidence>
<dbReference type="OrthoDB" id="65842at2"/>
<dbReference type="RefSeq" id="WP_006974353.1">
    <property type="nucleotide sequence ID" value="NZ_ABCS01000064.1"/>
</dbReference>
<gene>
    <name evidence="1" type="ORF">PPSIR1_00892</name>
</gene>
<evidence type="ECO:0008006" key="3">
    <source>
        <dbReference type="Google" id="ProtNLM"/>
    </source>
</evidence>
<keyword evidence="2" id="KW-1185">Reference proteome</keyword>
<dbReference type="STRING" id="391625.PPSIR1_00892"/>
<dbReference type="PANTHER" id="PTHR38567:SF1">
    <property type="entry name" value="DUF4291 DOMAIN-CONTAINING PROTEIN"/>
    <property type="match status" value="1"/>
</dbReference>
<protein>
    <recommendedName>
        <fullName evidence="3">DUF4291 domain-containing protein</fullName>
    </recommendedName>
</protein>
<sequence length="218" mass="25002">MTAPARLSVAAYLEQRERWPQTGRHVLAHYDDEAVVVYQAYNPAIAAWAVKHQRFGGPWSFERMSWIKPNFLWMMFRCGWATKRDQERVLAVHLERAGFDAILGQAVHSSFVAERYADRATWQARGRRSDVRLQWDPDHGPRGGKLERRAIQLGLRRATLRAFAEGWCRGIEDITPFVHAQRTFVDSRQLGRLQTPLERVYPVLDAEVAAHLGVTPGS</sequence>
<accession>A6GCB2</accession>
<dbReference type="InterPro" id="IPR025633">
    <property type="entry name" value="DUF4291"/>
</dbReference>
<evidence type="ECO:0000313" key="1">
    <source>
        <dbReference type="EMBL" id="EDM76471.1"/>
    </source>
</evidence>
<name>A6GCB2_9BACT</name>
<reference evidence="1 2" key="1">
    <citation type="submission" date="2007-06" db="EMBL/GenBank/DDBJ databases">
        <authorList>
            <person name="Shimkets L."/>
            <person name="Ferriera S."/>
            <person name="Johnson J."/>
            <person name="Kravitz S."/>
            <person name="Beeson K."/>
            <person name="Sutton G."/>
            <person name="Rogers Y.-H."/>
            <person name="Friedman R."/>
            <person name="Frazier M."/>
            <person name="Venter J.C."/>
        </authorList>
    </citation>
    <scope>NUCLEOTIDE SEQUENCE [LARGE SCALE GENOMIC DNA]</scope>
    <source>
        <strain evidence="1 2">SIR-1</strain>
    </source>
</reference>